<dbReference type="InterPro" id="IPR033979">
    <property type="entry name" value="MINDY_domain"/>
</dbReference>
<feature type="compositionally biased region" description="Polar residues" evidence="1">
    <location>
        <begin position="273"/>
        <end position="284"/>
    </location>
</feature>
<evidence type="ECO:0000259" key="2">
    <source>
        <dbReference type="Pfam" id="PF04424"/>
    </source>
</evidence>
<dbReference type="GO" id="GO:0005829">
    <property type="term" value="C:cytosol"/>
    <property type="evidence" value="ECO:0007669"/>
    <property type="project" value="TreeGrafter"/>
</dbReference>
<feature type="compositionally biased region" description="Low complexity" evidence="1">
    <location>
        <begin position="770"/>
        <end position="784"/>
    </location>
</feature>
<dbReference type="Pfam" id="PF04424">
    <property type="entry name" value="MINDY_DUB"/>
    <property type="match status" value="1"/>
</dbReference>
<feature type="compositionally biased region" description="Polar residues" evidence="1">
    <location>
        <begin position="181"/>
        <end position="216"/>
    </location>
</feature>
<feature type="compositionally biased region" description="Polar residues" evidence="1">
    <location>
        <begin position="785"/>
        <end position="795"/>
    </location>
</feature>
<feature type="compositionally biased region" description="Pro residues" evidence="1">
    <location>
        <begin position="903"/>
        <end position="921"/>
    </location>
</feature>
<evidence type="ECO:0000313" key="3">
    <source>
        <dbReference type="EMBL" id="KAF2868343.1"/>
    </source>
</evidence>
<feature type="region of interest" description="Disordered" evidence="1">
    <location>
        <begin position="391"/>
        <end position="434"/>
    </location>
</feature>
<protein>
    <recommendedName>
        <fullName evidence="2">MINDY deubiquitinase domain-containing protein</fullName>
    </recommendedName>
</protein>
<feature type="compositionally biased region" description="Polar residues" evidence="1">
    <location>
        <begin position="343"/>
        <end position="372"/>
    </location>
</feature>
<feature type="domain" description="MINDY deubiquitinase" evidence="2">
    <location>
        <begin position="437"/>
        <end position="730"/>
    </location>
</feature>
<name>A0A7C8M7Y9_9PLEO</name>
<feature type="compositionally biased region" description="Polar residues" evidence="1">
    <location>
        <begin position="415"/>
        <end position="432"/>
    </location>
</feature>
<evidence type="ECO:0000256" key="1">
    <source>
        <dbReference type="SAM" id="MobiDB-lite"/>
    </source>
</evidence>
<dbReference type="GO" id="GO:0071944">
    <property type="term" value="C:cell periphery"/>
    <property type="evidence" value="ECO:0007669"/>
    <property type="project" value="TreeGrafter"/>
</dbReference>
<dbReference type="GO" id="GO:0016807">
    <property type="term" value="F:cysteine-type carboxypeptidase activity"/>
    <property type="evidence" value="ECO:0007669"/>
    <property type="project" value="TreeGrafter"/>
</dbReference>
<gene>
    <name evidence="3" type="ORF">BDV95DRAFT_579631</name>
</gene>
<feature type="region of interest" description="Disordered" evidence="1">
    <location>
        <begin position="273"/>
        <end position="375"/>
    </location>
</feature>
<feature type="region of interest" description="Disordered" evidence="1">
    <location>
        <begin position="809"/>
        <end position="968"/>
    </location>
</feature>
<dbReference type="PANTHER" id="PTHR18063">
    <property type="entry name" value="NF-E2 INDUCIBLE PROTEIN"/>
    <property type="match status" value="1"/>
</dbReference>
<accession>A0A7C8M7Y9</accession>
<reference evidence="3 4" key="1">
    <citation type="submission" date="2020-01" db="EMBL/GenBank/DDBJ databases">
        <authorList>
            <consortium name="DOE Joint Genome Institute"/>
            <person name="Haridas S."/>
            <person name="Albert R."/>
            <person name="Binder M."/>
            <person name="Bloem J."/>
            <person name="Labutti K."/>
            <person name="Salamov A."/>
            <person name="Andreopoulos B."/>
            <person name="Baker S.E."/>
            <person name="Barry K."/>
            <person name="Bills G."/>
            <person name="Bluhm B.H."/>
            <person name="Cannon C."/>
            <person name="Castanera R."/>
            <person name="Culley D.E."/>
            <person name="Daum C."/>
            <person name="Ezra D."/>
            <person name="Gonzalez J.B."/>
            <person name="Henrissat B."/>
            <person name="Kuo A."/>
            <person name="Liang C."/>
            <person name="Lipzen A."/>
            <person name="Lutzoni F."/>
            <person name="Magnuson J."/>
            <person name="Mondo S."/>
            <person name="Nolan M."/>
            <person name="Ohm R."/>
            <person name="Pangilinan J."/>
            <person name="Park H.-J.H."/>
            <person name="Ramirez L."/>
            <person name="Alfaro M."/>
            <person name="Sun H."/>
            <person name="Tritt A."/>
            <person name="Yoshinaga Y."/>
            <person name="Zwiers L.-H.L."/>
            <person name="Turgeon B.G."/>
            <person name="Goodwin S.B."/>
            <person name="Spatafora J.W."/>
            <person name="Crous P.W."/>
            <person name="Grigoriev I.V."/>
        </authorList>
    </citation>
    <scope>NUCLEOTIDE SEQUENCE [LARGE SCALE GENOMIC DNA]</scope>
    <source>
        <strain evidence="3 4">CBS 611.86</strain>
    </source>
</reference>
<dbReference type="Proteomes" id="UP000481861">
    <property type="component" value="Unassembled WGS sequence"/>
</dbReference>
<dbReference type="InterPro" id="IPR007518">
    <property type="entry name" value="MINDY"/>
</dbReference>
<feature type="compositionally biased region" description="Polar residues" evidence="1">
    <location>
        <begin position="294"/>
        <end position="303"/>
    </location>
</feature>
<dbReference type="GO" id="GO:0004843">
    <property type="term" value="F:cysteine-type deubiquitinase activity"/>
    <property type="evidence" value="ECO:0007669"/>
    <property type="project" value="InterPro"/>
</dbReference>
<feature type="compositionally biased region" description="Low complexity" evidence="1">
    <location>
        <begin position="928"/>
        <end position="940"/>
    </location>
</feature>
<proteinExistence type="predicted"/>
<keyword evidence="4" id="KW-1185">Reference proteome</keyword>
<comment type="caution">
    <text evidence="3">The sequence shown here is derived from an EMBL/GenBank/DDBJ whole genome shotgun (WGS) entry which is preliminary data.</text>
</comment>
<feature type="region of interest" description="Disordered" evidence="1">
    <location>
        <begin position="1"/>
        <end position="258"/>
    </location>
</feature>
<dbReference type="EMBL" id="JAADJZ010000019">
    <property type="protein sequence ID" value="KAF2868343.1"/>
    <property type="molecule type" value="Genomic_DNA"/>
</dbReference>
<dbReference type="AlphaFoldDB" id="A0A7C8M7Y9"/>
<feature type="compositionally biased region" description="Polar residues" evidence="1">
    <location>
        <begin position="758"/>
        <end position="767"/>
    </location>
</feature>
<dbReference type="PANTHER" id="PTHR18063:SF6">
    <property type="entry name" value="UBIQUITIN CARBOXYL-TERMINAL HYDROLASE"/>
    <property type="match status" value="1"/>
</dbReference>
<dbReference type="GO" id="GO:0071108">
    <property type="term" value="P:protein K48-linked deubiquitination"/>
    <property type="evidence" value="ECO:0007669"/>
    <property type="project" value="TreeGrafter"/>
</dbReference>
<feature type="compositionally biased region" description="Polar residues" evidence="1">
    <location>
        <begin position="830"/>
        <end position="848"/>
    </location>
</feature>
<feature type="region of interest" description="Disordered" evidence="1">
    <location>
        <begin position="726"/>
        <end position="796"/>
    </location>
</feature>
<feature type="compositionally biased region" description="Basic and acidic residues" evidence="1">
    <location>
        <begin position="814"/>
        <end position="829"/>
    </location>
</feature>
<dbReference type="OrthoDB" id="10261212at2759"/>
<evidence type="ECO:0000313" key="4">
    <source>
        <dbReference type="Proteomes" id="UP000481861"/>
    </source>
</evidence>
<feature type="compositionally biased region" description="Basic and acidic residues" evidence="1">
    <location>
        <begin position="310"/>
        <end position="321"/>
    </location>
</feature>
<organism evidence="3 4">
    <name type="scientific">Massariosphaeria phaeospora</name>
    <dbReference type="NCBI Taxonomy" id="100035"/>
    <lineage>
        <taxon>Eukaryota</taxon>
        <taxon>Fungi</taxon>
        <taxon>Dikarya</taxon>
        <taxon>Ascomycota</taxon>
        <taxon>Pezizomycotina</taxon>
        <taxon>Dothideomycetes</taxon>
        <taxon>Pleosporomycetidae</taxon>
        <taxon>Pleosporales</taxon>
        <taxon>Pleosporales incertae sedis</taxon>
        <taxon>Massariosphaeria</taxon>
    </lineage>
</organism>
<dbReference type="GO" id="GO:1990380">
    <property type="term" value="F:K48-linked deubiquitinase activity"/>
    <property type="evidence" value="ECO:0007669"/>
    <property type="project" value="InterPro"/>
</dbReference>
<feature type="compositionally biased region" description="Polar residues" evidence="1">
    <location>
        <begin position="143"/>
        <end position="166"/>
    </location>
</feature>
<feature type="compositionally biased region" description="Polar residues" evidence="1">
    <location>
        <begin position="325"/>
        <end position="336"/>
    </location>
</feature>
<sequence length="968" mass="105453">MVLRKPDPQENLVPAPLSHANPPYPLSPADEHAPTLPLSTHQQEAYSADLNESPAFNFKPLVDGNAIKTHDGDSGSDYSDDDWDRSDDGSPPEELPGALKIGAGMTAPAATQDGLPDALRAGPPAGIDIRKPVEPIVPEPTGMSASSYGTASNASGSSVPLQTNNPYLRMQPTGQSGFGDESSQQAWGDAPSQAQQYSQLAELPSFNTPDTPTNHMANLDLDSNIPPHEGLGSFGQPPVIAVESPTPSSARPGPRDALPMIDQEYASTSINPYATQQSEPSTTPFRPENHDTNTPETWNTGIDASSLDAFSKKYEEPDQSHKQVHPQQIWQDQDVWNQADGHSMQNEAASAPTATSGADSVQNHNGNFNQAEQVPKYTPPTTAFFEEEHAPALPPRRAQEEQPPPMPPRPVNDELGNSSLAGVGSSTTARSGQTKEHYQIKHIRWHDVNKPGIRTSPILTQNLNGPCPLLALVNALVLSTPPGVETALVECLRTREQISLSFLLEAVFDELMSGRRGGAAQELPDVSDLYKFLSALHTGLNINPMFVNDADSTDGTSTLGPSTSVRPGGFENTSDMQLYRTFNIPLVHGWLPQPSSEAHVAFQRIAKTYESSQYVQFQEEELDAKLQTGEALTLEEQQMFTDIHAIKEFLDRWPTQLTEYGLKTIQESIQPGQVAILFRNDHFSTLFKDPRTHSLVTLVTDQGYSSHDEIVWESLVDVNGQGSELYSGDFRPVGNHSSPPRPQHQQPVQSLLDVGNDQGWTTVQSRRGNQESSSSHASHAQNAEMASSTSEINQAEQEDHDLALALQLQEEEEDRHRRSVEERRRRENQLSESAISSQAQSRPANQRTARAGENPPLIPPRRNNVQTHRPNNEPAPPPTYEEASTNPPYHPPQGHPASATAPLQPPSGAFPPNNQGPPSVPGPQGRRPMGMQQPGMHPGGSNRLGRRPNNGPVPAYSQAQERDKCVVM</sequence>